<feature type="non-terminal residue" evidence="5">
    <location>
        <position position="1"/>
    </location>
</feature>
<dbReference type="InterPro" id="IPR009003">
    <property type="entry name" value="Peptidase_S1_PA"/>
</dbReference>
<keyword evidence="4" id="KW-1185">Reference proteome</keyword>
<dbReference type="GO" id="GO:0031638">
    <property type="term" value="P:zymogen activation"/>
    <property type="evidence" value="ECO:0007669"/>
    <property type="project" value="TreeGrafter"/>
</dbReference>
<dbReference type="RefSeq" id="XP_021101383.1">
    <property type="nucleotide sequence ID" value="XM_021245724.1"/>
</dbReference>
<evidence type="ECO:0000313" key="4">
    <source>
        <dbReference type="Proteomes" id="UP000694906"/>
    </source>
</evidence>
<dbReference type="Proteomes" id="UP000694906">
    <property type="component" value="Unplaced"/>
</dbReference>
<protein>
    <submittedName>
        <fullName evidence="5">Uncharacterized protein LOC110346052</fullName>
    </submittedName>
</protein>
<dbReference type="PANTHER" id="PTHR24271:SF47">
    <property type="entry name" value="KALLIKREIN-1"/>
    <property type="match status" value="1"/>
</dbReference>
<sequence length="321" mass="34668">LPPASPPRPLWSSVRPPAASPGVSGSSASPPVSFLLPLPEAHCPPPPPSLHPGHLLLLSVVFLLLSPHLPLSSPRCLLLPVCISPLPLSLPLGFSFSLSLFRDPLSPVPPCPCLLLCPHCPHPGYPSDYQVWLGRHSLFDDEDTAQHVTVSQSFPHPLFNMSLLEPHPSNPEDDYSHDLMLLRLKEPARITESVQVLALPSEQPETGSTCGLKWGSTVPGPKKGVSGTDPAAREDTQVCGRRSRGPAWCGHSPVLPGLLLSFQTVSCGDFKLLPKGELDKAFIKKVTEGWGFSSVISPPAAQAEGPEFDPRYQKKKKKKKR</sequence>
<dbReference type="AlphaFoldDB" id="A0AAX6RZW9"/>
<dbReference type="GO" id="GO:0003073">
    <property type="term" value="P:regulation of systemic arterial blood pressure"/>
    <property type="evidence" value="ECO:0007669"/>
    <property type="project" value="TreeGrafter"/>
</dbReference>
<feature type="region of interest" description="Disordered" evidence="2">
    <location>
        <begin position="1"/>
        <end position="25"/>
    </location>
</feature>
<dbReference type="Gene3D" id="2.40.10.10">
    <property type="entry name" value="Trypsin-like serine proteases"/>
    <property type="match status" value="2"/>
</dbReference>
<evidence type="ECO:0000259" key="3">
    <source>
        <dbReference type="Pfam" id="PF00089"/>
    </source>
</evidence>
<dbReference type="SUPFAM" id="SSF50494">
    <property type="entry name" value="Trypsin-like serine proteases"/>
    <property type="match status" value="1"/>
</dbReference>
<dbReference type="InterPro" id="IPR001254">
    <property type="entry name" value="Trypsin_dom"/>
</dbReference>
<dbReference type="PANTHER" id="PTHR24271">
    <property type="entry name" value="KALLIKREIN-RELATED"/>
    <property type="match status" value="1"/>
</dbReference>
<gene>
    <name evidence="5" type="primary">LOC110346052</name>
</gene>
<accession>A0AAX6RZW9</accession>
<feature type="region of interest" description="Disordered" evidence="2">
    <location>
        <begin position="208"/>
        <end position="235"/>
    </location>
</feature>
<dbReference type="GO" id="GO:0004252">
    <property type="term" value="F:serine-type endopeptidase activity"/>
    <property type="evidence" value="ECO:0007669"/>
    <property type="project" value="InterPro"/>
</dbReference>
<dbReference type="InterPro" id="IPR043504">
    <property type="entry name" value="Peptidase_S1_PA_chymotrypsin"/>
</dbReference>
<proteinExistence type="predicted"/>
<dbReference type="Pfam" id="PF00089">
    <property type="entry name" value="Trypsin"/>
    <property type="match status" value="1"/>
</dbReference>
<keyword evidence="1" id="KW-1015">Disulfide bond</keyword>
<feature type="compositionally biased region" description="Low complexity" evidence="2">
    <location>
        <begin position="16"/>
        <end position="25"/>
    </location>
</feature>
<reference evidence="5" key="1">
    <citation type="submission" date="2025-08" db="UniProtKB">
        <authorList>
            <consortium name="RefSeq"/>
        </authorList>
    </citation>
    <scope>IDENTIFICATION</scope>
</reference>
<feature type="domain" description="Peptidase S1" evidence="3">
    <location>
        <begin position="119"/>
        <end position="217"/>
    </location>
</feature>
<name>A0AAX6RZW9_HETGA</name>
<evidence type="ECO:0000256" key="1">
    <source>
        <dbReference type="ARBA" id="ARBA00023157"/>
    </source>
</evidence>
<evidence type="ECO:0000256" key="2">
    <source>
        <dbReference type="SAM" id="MobiDB-lite"/>
    </source>
</evidence>
<evidence type="ECO:0000313" key="5">
    <source>
        <dbReference type="RefSeq" id="XP_021101383.1"/>
    </source>
</evidence>
<organism evidence="4 5">
    <name type="scientific">Heterocephalus glaber</name>
    <name type="common">Naked mole rat</name>
    <dbReference type="NCBI Taxonomy" id="10181"/>
    <lineage>
        <taxon>Eukaryota</taxon>
        <taxon>Metazoa</taxon>
        <taxon>Chordata</taxon>
        <taxon>Craniata</taxon>
        <taxon>Vertebrata</taxon>
        <taxon>Euteleostomi</taxon>
        <taxon>Mammalia</taxon>
        <taxon>Eutheria</taxon>
        <taxon>Euarchontoglires</taxon>
        <taxon>Glires</taxon>
        <taxon>Rodentia</taxon>
        <taxon>Hystricomorpha</taxon>
        <taxon>Bathyergidae</taxon>
        <taxon>Heterocephalus</taxon>
    </lineage>
</organism>
<dbReference type="GO" id="GO:0030141">
    <property type="term" value="C:secretory granule"/>
    <property type="evidence" value="ECO:0007669"/>
    <property type="project" value="TreeGrafter"/>
</dbReference>
<feature type="region of interest" description="Disordered" evidence="2">
    <location>
        <begin position="295"/>
        <end position="321"/>
    </location>
</feature>
<dbReference type="GeneID" id="110346052"/>